<dbReference type="Proteomes" id="UP001165124">
    <property type="component" value="Unassembled WGS sequence"/>
</dbReference>
<dbReference type="RefSeq" id="WP_157406703.1">
    <property type="nucleotide sequence ID" value="NZ_BSRZ01000006.1"/>
</dbReference>
<protein>
    <submittedName>
        <fullName evidence="3">Uncharacterized protein</fullName>
    </submittedName>
</protein>
<accession>A0A9W6PXF5</accession>
<proteinExistence type="predicted"/>
<feature type="region of interest" description="Disordered" evidence="1">
    <location>
        <begin position="1"/>
        <end position="22"/>
    </location>
</feature>
<keyword evidence="2" id="KW-0812">Transmembrane</keyword>
<dbReference type="EMBL" id="BSRZ01000006">
    <property type="protein sequence ID" value="GLW64753.1"/>
    <property type="molecule type" value="Genomic_DNA"/>
</dbReference>
<dbReference type="AlphaFoldDB" id="A0A9W6PXF5"/>
<sequence>MSQTPNDPAGSTQQFQQWAYQQQGQPEKGAKVNVGLIAGVVAVLALVAIIVVALMISM</sequence>
<reference evidence="3" key="1">
    <citation type="submission" date="2023-02" db="EMBL/GenBank/DDBJ databases">
        <title>Actinomadura rubrobrunea NBRC 14622.</title>
        <authorList>
            <person name="Ichikawa N."/>
            <person name="Sato H."/>
            <person name="Tonouchi N."/>
        </authorList>
    </citation>
    <scope>NUCLEOTIDE SEQUENCE</scope>
    <source>
        <strain evidence="3">NBRC 14622</strain>
    </source>
</reference>
<keyword evidence="2" id="KW-0472">Membrane</keyword>
<feature type="transmembrane region" description="Helical" evidence="2">
    <location>
        <begin position="34"/>
        <end position="56"/>
    </location>
</feature>
<feature type="compositionally biased region" description="Polar residues" evidence="1">
    <location>
        <begin position="1"/>
        <end position="12"/>
    </location>
</feature>
<gene>
    <name evidence="3" type="ORF">Arub01_29970</name>
</gene>
<organism evidence="3 4">
    <name type="scientific">Actinomadura rubrobrunea</name>
    <dbReference type="NCBI Taxonomy" id="115335"/>
    <lineage>
        <taxon>Bacteria</taxon>
        <taxon>Bacillati</taxon>
        <taxon>Actinomycetota</taxon>
        <taxon>Actinomycetes</taxon>
        <taxon>Streptosporangiales</taxon>
        <taxon>Thermomonosporaceae</taxon>
        <taxon>Actinomadura</taxon>
    </lineage>
</organism>
<evidence type="ECO:0000313" key="3">
    <source>
        <dbReference type="EMBL" id="GLW64753.1"/>
    </source>
</evidence>
<evidence type="ECO:0000256" key="2">
    <source>
        <dbReference type="SAM" id="Phobius"/>
    </source>
</evidence>
<comment type="caution">
    <text evidence="3">The sequence shown here is derived from an EMBL/GenBank/DDBJ whole genome shotgun (WGS) entry which is preliminary data.</text>
</comment>
<keyword evidence="4" id="KW-1185">Reference proteome</keyword>
<evidence type="ECO:0000256" key="1">
    <source>
        <dbReference type="SAM" id="MobiDB-lite"/>
    </source>
</evidence>
<evidence type="ECO:0000313" key="4">
    <source>
        <dbReference type="Proteomes" id="UP001165124"/>
    </source>
</evidence>
<keyword evidence="2" id="KW-1133">Transmembrane helix</keyword>
<name>A0A9W6PXF5_9ACTN</name>
<feature type="compositionally biased region" description="Low complexity" evidence="1">
    <location>
        <begin position="13"/>
        <end position="22"/>
    </location>
</feature>